<dbReference type="AlphaFoldDB" id="A0A816XWM2"/>
<organism evidence="1">
    <name type="scientific">Brassica napus</name>
    <name type="common">Rape</name>
    <dbReference type="NCBI Taxonomy" id="3708"/>
    <lineage>
        <taxon>Eukaryota</taxon>
        <taxon>Viridiplantae</taxon>
        <taxon>Streptophyta</taxon>
        <taxon>Embryophyta</taxon>
        <taxon>Tracheophyta</taxon>
        <taxon>Spermatophyta</taxon>
        <taxon>Magnoliopsida</taxon>
        <taxon>eudicotyledons</taxon>
        <taxon>Gunneridae</taxon>
        <taxon>Pentapetalae</taxon>
        <taxon>rosids</taxon>
        <taxon>malvids</taxon>
        <taxon>Brassicales</taxon>
        <taxon>Brassicaceae</taxon>
        <taxon>Brassiceae</taxon>
        <taxon>Brassica</taxon>
    </lineage>
</organism>
<proteinExistence type="predicted"/>
<reference evidence="1" key="1">
    <citation type="submission" date="2021-01" db="EMBL/GenBank/DDBJ databases">
        <authorList>
            <consortium name="Genoscope - CEA"/>
            <person name="William W."/>
        </authorList>
    </citation>
    <scope>NUCLEOTIDE SEQUENCE</scope>
</reference>
<dbReference type="Proteomes" id="UP001295469">
    <property type="component" value="Chromosome A01"/>
</dbReference>
<name>A0A816XWM2_BRANA</name>
<sequence>MWLIRLPFLSFKSEAVLKNEVKKRNLFITFSFAFFKSETLVSCTMKYIRKRETHITQIHRSVLKLMQKKNTSWSAESYMGISRGSVSIDLPCESKPCSGICKLKRMKLISEDSVKVKQQTTEI</sequence>
<accession>A0A816XWM2</accession>
<gene>
    <name evidence="1" type="ORF">DARMORV10_A01P24890.1</name>
</gene>
<dbReference type="EMBL" id="HG994355">
    <property type="protein sequence ID" value="CAF2151679.1"/>
    <property type="molecule type" value="Genomic_DNA"/>
</dbReference>
<evidence type="ECO:0000313" key="1">
    <source>
        <dbReference type="EMBL" id="CAF2151679.1"/>
    </source>
</evidence>
<protein>
    <submittedName>
        <fullName evidence="1">(rape) hypothetical protein</fullName>
    </submittedName>
</protein>